<evidence type="ECO:0000313" key="2">
    <source>
        <dbReference type="EMBL" id="SPN98499.1"/>
    </source>
</evidence>
<evidence type="ECO:0000256" key="1">
    <source>
        <dbReference type="SAM" id="MobiDB-lite"/>
    </source>
</evidence>
<proteinExistence type="predicted"/>
<dbReference type="Proteomes" id="UP001187682">
    <property type="component" value="Unassembled WGS sequence"/>
</dbReference>
<organism evidence="2 3">
    <name type="scientific">Cephalotrichum gorgonifer</name>
    <dbReference type="NCBI Taxonomy" id="2041049"/>
    <lineage>
        <taxon>Eukaryota</taxon>
        <taxon>Fungi</taxon>
        <taxon>Dikarya</taxon>
        <taxon>Ascomycota</taxon>
        <taxon>Pezizomycotina</taxon>
        <taxon>Sordariomycetes</taxon>
        <taxon>Hypocreomycetidae</taxon>
        <taxon>Microascales</taxon>
        <taxon>Microascaceae</taxon>
        <taxon>Cephalotrichum</taxon>
    </lineage>
</organism>
<accession>A0AAE8MRW7</accession>
<protein>
    <submittedName>
        <fullName evidence="2">Uncharacterized protein</fullName>
    </submittedName>
</protein>
<dbReference type="EMBL" id="ONZQ02000002">
    <property type="protein sequence ID" value="SPN98499.1"/>
    <property type="molecule type" value="Genomic_DNA"/>
</dbReference>
<keyword evidence="3" id="KW-1185">Reference proteome</keyword>
<feature type="region of interest" description="Disordered" evidence="1">
    <location>
        <begin position="178"/>
        <end position="201"/>
    </location>
</feature>
<feature type="region of interest" description="Disordered" evidence="1">
    <location>
        <begin position="1"/>
        <end position="49"/>
    </location>
</feature>
<evidence type="ECO:0000313" key="3">
    <source>
        <dbReference type="Proteomes" id="UP001187682"/>
    </source>
</evidence>
<dbReference type="AlphaFoldDB" id="A0AAE8MRW7"/>
<comment type="caution">
    <text evidence="2">The sequence shown here is derived from an EMBL/GenBank/DDBJ whole genome shotgun (WGS) entry which is preliminary data.</text>
</comment>
<gene>
    <name evidence="2" type="ORF">DNG_01544</name>
</gene>
<name>A0AAE8MRW7_9PEZI</name>
<reference evidence="2" key="1">
    <citation type="submission" date="2018-03" db="EMBL/GenBank/DDBJ databases">
        <authorList>
            <person name="Guldener U."/>
        </authorList>
    </citation>
    <scope>NUCLEOTIDE SEQUENCE</scope>
</reference>
<feature type="compositionally biased region" description="Polar residues" evidence="1">
    <location>
        <begin position="178"/>
        <end position="190"/>
    </location>
</feature>
<sequence length="577" mass="63632">MHRVPALSGPLRGLGRPTWTTTAALHSSSSSSPSETRLTPAPSFRAAAPTLGHTQSRFITRRSTGRTAIETTWKRTPPKPKPDIETYLFSDHVLNLAHEGTPGVREYDAADEQFLGRKWTALGKEDAAARERVDAYVEDVNQARDVYKTLQADASLTHWRIREFDLLSLALRGGLASTTQPAESTSSPSSPHEGEVRPATASLLRRNGIPRVVWDDDTTLLWWMAAKQERGPPKLPVLSGLGRSNGAEDSQVLEYEDIRRLVHVVLSTGKGTQALESLQSRIYASWFQGPDRPAELRTDYEVLAFIGDLNRALEMGGSSLDRRLSLVALEHAAQGLFSHEIATYLNSLTDGLSDQEMASTSFAAAIRKALQALSRGLATLEHPGLGNSVPPGAFPSRRQFFKILTGHGSGSPKIRHPFSGAMAQRAVRQAAYPTYIHILARLGALRILWNEWRVFTRLEGKDGADHSGLQKAEIFTRALVDAHDTVFQYHLENSPQTKLIRDASRRDHESMPLFIEPARRPAPHYGAAAPELPPGLSSRVMEAFEDKSTYTSLAKIQQLIGEAVLEDEGRAIQEEEE</sequence>